<dbReference type="EMBL" id="JARBDR010000640">
    <property type="protein sequence ID" value="KAJ8309949.1"/>
    <property type="molecule type" value="Genomic_DNA"/>
</dbReference>
<protein>
    <submittedName>
        <fullName evidence="1">Uncharacterized protein</fullName>
    </submittedName>
</protein>
<name>A0ABQ9EXQ6_TEGGR</name>
<accession>A0ABQ9EXQ6</accession>
<comment type="caution">
    <text evidence="1">The sequence shown here is derived from an EMBL/GenBank/DDBJ whole genome shotgun (WGS) entry which is preliminary data.</text>
</comment>
<evidence type="ECO:0000313" key="1">
    <source>
        <dbReference type="EMBL" id="KAJ8309949.1"/>
    </source>
</evidence>
<reference evidence="1 2" key="1">
    <citation type="submission" date="2022-12" db="EMBL/GenBank/DDBJ databases">
        <title>Chromosome-level genome of Tegillarca granosa.</title>
        <authorList>
            <person name="Kim J."/>
        </authorList>
    </citation>
    <scope>NUCLEOTIDE SEQUENCE [LARGE SCALE GENOMIC DNA]</scope>
    <source>
        <strain evidence="1">Teg-2019</strain>
        <tissue evidence="1">Adductor muscle</tissue>
    </source>
</reference>
<proteinExistence type="predicted"/>
<keyword evidence="2" id="KW-1185">Reference proteome</keyword>
<dbReference type="Proteomes" id="UP001217089">
    <property type="component" value="Unassembled WGS sequence"/>
</dbReference>
<gene>
    <name evidence="1" type="ORF">KUTeg_011814</name>
</gene>
<sequence>MSAADVAKTKKIAIYRVRVENAIAINKKIGLLVLHLVYISGSGDQKISLLVTMTVQMDTESSG</sequence>
<organism evidence="1 2">
    <name type="scientific">Tegillarca granosa</name>
    <name type="common">Malaysian cockle</name>
    <name type="synonym">Anadara granosa</name>
    <dbReference type="NCBI Taxonomy" id="220873"/>
    <lineage>
        <taxon>Eukaryota</taxon>
        <taxon>Metazoa</taxon>
        <taxon>Spiralia</taxon>
        <taxon>Lophotrochozoa</taxon>
        <taxon>Mollusca</taxon>
        <taxon>Bivalvia</taxon>
        <taxon>Autobranchia</taxon>
        <taxon>Pteriomorphia</taxon>
        <taxon>Arcoida</taxon>
        <taxon>Arcoidea</taxon>
        <taxon>Arcidae</taxon>
        <taxon>Tegillarca</taxon>
    </lineage>
</organism>
<evidence type="ECO:0000313" key="2">
    <source>
        <dbReference type="Proteomes" id="UP001217089"/>
    </source>
</evidence>